<protein>
    <recommendedName>
        <fullName evidence="1">Protein kinase domain-containing protein</fullName>
    </recommendedName>
</protein>
<reference evidence="2 3" key="1">
    <citation type="submission" date="2018-08" db="EMBL/GenBank/DDBJ databases">
        <title>Genome and evolution of the arbuscular mycorrhizal fungus Diversispora epigaea (formerly Glomus versiforme) and its bacterial endosymbionts.</title>
        <authorList>
            <person name="Sun X."/>
            <person name="Fei Z."/>
            <person name="Harrison M."/>
        </authorList>
    </citation>
    <scope>NUCLEOTIDE SEQUENCE [LARGE SCALE GENOMIC DNA]</scope>
    <source>
        <strain evidence="2 3">IT104</strain>
    </source>
</reference>
<dbReference type="GO" id="GO:0004672">
    <property type="term" value="F:protein kinase activity"/>
    <property type="evidence" value="ECO:0007669"/>
    <property type="project" value="InterPro"/>
</dbReference>
<dbReference type="InterPro" id="IPR006597">
    <property type="entry name" value="Sel1-like"/>
</dbReference>
<dbReference type="EMBL" id="PQFF01000121">
    <property type="protein sequence ID" value="RHZ80991.1"/>
    <property type="molecule type" value="Genomic_DNA"/>
</dbReference>
<dbReference type="GO" id="GO:0005524">
    <property type="term" value="F:ATP binding"/>
    <property type="evidence" value="ECO:0007669"/>
    <property type="project" value="InterPro"/>
</dbReference>
<dbReference type="Pfam" id="PF07714">
    <property type="entry name" value="PK_Tyr_Ser-Thr"/>
    <property type="match status" value="1"/>
</dbReference>
<name>A0A397IYG3_9GLOM</name>
<feature type="domain" description="Protein kinase" evidence="1">
    <location>
        <begin position="19"/>
        <end position="275"/>
    </location>
</feature>
<dbReference type="InterPro" id="IPR001245">
    <property type="entry name" value="Ser-Thr/Tyr_kinase_cat_dom"/>
</dbReference>
<evidence type="ECO:0000259" key="1">
    <source>
        <dbReference type="PROSITE" id="PS50011"/>
    </source>
</evidence>
<evidence type="ECO:0000313" key="2">
    <source>
        <dbReference type="EMBL" id="RHZ80991.1"/>
    </source>
</evidence>
<dbReference type="Gene3D" id="1.10.510.10">
    <property type="entry name" value="Transferase(Phosphotransferase) domain 1"/>
    <property type="match status" value="1"/>
</dbReference>
<comment type="caution">
    <text evidence="2">The sequence shown here is derived from an EMBL/GenBank/DDBJ whole genome shotgun (WGS) entry which is preliminary data.</text>
</comment>
<evidence type="ECO:0000313" key="3">
    <source>
        <dbReference type="Proteomes" id="UP000266861"/>
    </source>
</evidence>
<dbReference type="PROSITE" id="PS50011">
    <property type="entry name" value="PROTEIN_KINASE_DOM"/>
    <property type="match status" value="1"/>
</dbReference>
<dbReference type="OrthoDB" id="2384430at2759"/>
<dbReference type="PANTHER" id="PTHR43628:SF1">
    <property type="entry name" value="CHITIN SYNTHASE REGULATORY FACTOR 2-RELATED"/>
    <property type="match status" value="1"/>
</dbReference>
<dbReference type="STRING" id="1348612.A0A397IYG3"/>
<keyword evidence="3" id="KW-1185">Reference proteome</keyword>
<dbReference type="Gene3D" id="1.25.40.10">
    <property type="entry name" value="Tetratricopeptide repeat domain"/>
    <property type="match status" value="2"/>
</dbReference>
<dbReference type="PANTHER" id="PTHR43628">
    <property type="entry name" value="ACTIVATOR OF C KINASE PROTEIN 1-RELATED"/>
    <property type="match status" value="1"/>
</dbReference>
<dbReference type="Pfam" id="PF08238">
    <property type="entry name" value="Sel1"/>
    <property type="match status" value="10"/>
</dbReference>
<dbReference type="PRINTS" id="PR00109">
    <property type="entry name" value="TYRKINASE"/>
</dbReference>
<dbReference type="AlphaFoldDB" id="A0A397IYG3"/>
<dbReference type="InterPro" id="IPR011990">
    <property type="entry name" value="TPR-like_helical_dom_sf"/>
</dbReference>
<gene>
    <name evidence="2" type="ORF">Glove_130g135</name>
</gene>
<organism evidence="2 3">
    <name type="scientific">Diversispora epigaea</name>
    <dbReference type="NCBI Taxonomy" id="1348612"/>
    <lineage>
        <taxon>Eukaryota</taxon>
        <taxon>Fungi</taxon>
        <taxon>Fungi incertae sedis</taxon>
        <taxon>Mucoromycota</taxon>
        <taxon>Glomeromycotina</taxon>
        <taxon>Glomeromycetes</taxon>
        <taxon>Diversisporales</taxon>
        <taxon>Diversisporaceae</taxon>
        <taxon>Diversispora</taxon>
    </lineage>
</organism>
<dbReference type="InterPro" id="IPR011009">
    <property type="entry name" value="Kinase-like_dom_sf"/>
</dbReference>
<dbReference type="SUPFAM" id="SSF81901">
    <property type="entry name" value="HCP-like"/>
    <property type="match status" value="3"/>
</dbReference>
<accession>A0A397IYG3</accession>
<dbReference type="SUPFAM" id="SSF56112">
    <property type="entry name" value="Protein kinase-like (PK-like)"/>
    <property type="match status" value="1"/>
</dbReference>
<dbReference type="Proteomes" id="UP000266861">
    <property type="component" value="Unassembled WGS sequence"/>
</dbReference>
<sequence>MSQEKKNENEYPFYQYSEFEDVKLISGNVYKATFKTSQKTVALKCISLNDKFTPDNLINDIKRYRKLEIHDNILKYYGITKQENTDNYMIILEYVNNGSLRQYLKTNFQKLDWNAKLNLAKQIANILMFLHSNDIVHGKLNSENILIHNESIKFNIFGLTKIMPESLKFLTNTLGPIQYIDPQYLEIFNTISKNKSSDIFSLGIILWEISSGNPPFEMESLSNVDLLNNILKGKREMDIYGTPPKYKEIYTDCWKRNGNSRPDISQVIKNLSEIIISDAGFENETPQSQPHNDIVIDEIISIKLEKLNIFSSLRQNEEPEVHSDPPSVNKSEVEVFIKDLFEFFIDIIKKQLTDSQPIMVKNYIKEHKKNPVEVLYEIISNPSYSWFTSMIGFFYMNGIGTITDDQMAFKFFSIAANKIIDTSSFNSPSLIKLHKINKEIGTISLAGMHLAGMGVKKDEKKAYQIYSKLANEGSLIALVRVVDCYRYGYGVEKNEEKAFELFLKSAKKGILAAQSIVDEIISIKLEKLNIQNEEPEVHSDPPSVNKSEVEVFIKDLFEFFIDIIKKQLTDSQPIMVKNYIKEHKKNPVEVLYEIISNPSYSWFTSMIGFFYMNGIGTITDDQMAFKFFSIAANKIIDTSSFNSPSLIKLHKINKEIGTISLAGMHLAGMGVKKDEKKAYQIYSKLANEGSLIALVRVVDCYRYGYGVEKNEEKAFELFLKSAKKGILAAQSIVGWCYRHEIGTPKDVTKGFQWYMNAALAGNIDAMCNIAYCYNNGEGVAEDEKEAFKWYLKAAEKGDPTAQYNLGDCYENGYGMNKDQAKAFEWYKKAAECNDIDAQYKVGKFFYEGCGTKKDILKAIYWLNKAKENGDIDANKLLKEIIINM</sequence>
<proteinExistence type="predicted"/>
<dbReference type="InterPro" id="IPR000719">
    <property type="entry name" value="Prot_kinase_dom"/>
</dbReference>
<dbReference type="SMART" id="SM00671">
    <property type="entry name" value="SEL1"/>
    <property type="match status" value="10"/>
</dbReference>
<dbReference type="InterPro" id="IPR052945">
    <property type="entry name" value="Mitotic_Regulator"/>
</dbReference>